<reference evidence="1" key="1">
    <citation type="submission" date="2021-12" db="EMBL/GenBank/DDBJ databases">
        <authorList>
            <person name="King R."/>
        </authorList>
    </citation>
    <scope>NUCLEOTIDE SEQUENCE</scope>
</reference>
<dbReference type="PANTHER" id="PTHR10773">
    <property type="entry name" value="DNA-DIRECTED RNA POLYMERASES I, II, AND III SUBUNIT RPABC2"/>
    <property type="match status" value="1"/>
</dbReference>
<keyword evidence="2" id="KW-1185">Reference proteome</keyword>
<evidence type="ECO:0000313" key="1">
    <source>
        <dbReference type="EMBL" id="CAH2981692.1"/>
    </source>
</evidence>
<sequence>MKHLQLDSNTNFSITSTLLEFFTDEKTVTNSSDSESKTVGTIAVHLKKRKIIRKSDKDSWKDCKRKSLRNLGLEYSSRKGKIMPSKKLLPGCDFKCRLQCQNKIKETARKELFQKFWSLGDRVKQWKLITNLCERIRKRRITTEHKSSRQFTIRYFLYNCLEKQEMQDKTRVCKTMFLNTFDISESTVNTALNKLSEGNGVIVTRDNRGRHGNHHRVIDDEMIRSVCDHVNSFARVKPHDSKENLAKTYLDGRLTITKMFQLYTDWVQLSNYDNKAMTIRHYTDIVNKFFDIEFCRLKKTNRKRRQSQ</sequence>
<name>A0ABN8L5V7_CHISP</name>
<dbReference type="Proteomes" id="UP001153292">
    <property type="component" value="Chromosome 13"/>
</dbReference>
<gene>
    <name evidence="1" type="ORF">CHILSU_LOCUS2209</name>
</gene>
<protein>
    <submittedName>
        <fullName evidence="1">Uncharacterized protein</fullName>
    </submittedName>
</protein>
<dbReference type="EMBL" id="OU963906">
    <property type="protein sequence ID" value="CAH2981692.1"/>
    <property type="molecule type" value="Genomic_DNA"/>
</dbReference>
<accession>A0ABN8L5V7</accession>
<organism evidence="1 2">
    <name type="scientific">Chilo suppressalis</name>
    <name type="common">Asiatic rice borer moth</name>
    <dbReference type="NCBI Taxonomy" id="168631"/>
    <lineage>
        <taxon>Eukaryota</taxon>
        <taxon>Metazoa</taxon>
        <taxon>Ecdysozoa</taxon>
        <taxon>Arthropoda</taxon>
        <taxon>Hexapoda</taxon>
        <taxon>Insecta</taxon>
        <taxon>Pterygota</taxon>
        <taxon>Neoptera</taxon>
        <taxon>Endopterygota</taxon>
        <taxon>Lepidoptera</taxon>
        <taxon>Glossata</taxon>
        <taxon>Ditrysia</taxon>
        <taxon>Pyraloidea</taxon>
        <taxon>Crambidae</taxon>
        <taxon>Crambinae</taxon>
        <taxon>Chilo</taxon>
    </lineage>
</organism>
<proteinExistence type="predicted"/>
<evidence type="ECO:0000313" key="2">
    <source>
        <dbReference type="Proteomes" id="UP001153292"/>
    </source>
</evidence>
<dbReference type="PANTHER" id="PTHR10773:SF19">
    <property type="match status" value="1"/>
</dbReference>